<organism evidence="3 4">
    <name type="scientific">Actinorugispora endophytica</name>
    <dbReference type="NCBI Taxonomy" id="1605990"/>
    <lineage>
        <taxon>Bacteria</taxon>
        <taxon>Bacillati</taxon>
        <taxon>Actinomycetota</taxon>
        <taxon>Actinomycetes</taxon>
        <taxon>Streptosporangiales</taxon>
        <taxon>Nocardiopsidaceae</taxon>
        <taxon>Actinorugispora</taxon>
    </lineage>
</organism>
<keyword evidence="1" id="KW-1133">Transmembrane helix</keyword>
<feature type="chain" id="PRO_5020894612" description="Membrane protein YgcG" evidence="2">
    <location>
        <begin position="28"/>
        <end position="244"/>
    </location>
</feature>
<keyword evidence="4" id="KW-1185">Reference proteome</keyword>
<dbReference type="AlphaFoldDB" id="A0A4R6UGB5"/>
<gene>
    <name evidence="3" type="ORF">EV190_13328</name>
</gene>
<reference evidence="3 4" key="1">
    <citation type="submission" date="2019-03" db="EMBL/GenBank/DDBJ databases">
        <title>Genomic Encyclopedia of Type Strains, Phase IV (KMG-IV): sequencing the most valuable type-strain genomes for metagenomic binning, comparative biology and taxonomic classification.</title>
        <authorList>
            <person name="Goeker M."/>
        </authorList>
    </citation>
    <scope>NUCLEOTIDE SEQUENCE [LARGE SCALE GENOMIC DNA]</scope>
    <source>
        <strain evidence="3 4">DSM 46770</strain>
    </source>
</reference>
<evidence type="ECO:0000313" key="3">
    <source>
        <dbReference type="EMBL" id="TDQ45036.1"/>
    </source>
</evidence>
<dbReference type="EMBL" id="SNYN01000033">
    <property type="protein sequence ID" value="TDQ45036.1"/>
    <property type="molecule type" value="Genomic_DNA"/>
</dbReference>
<keyword evidence="1" id="KW-0472">Membrane</keyword>
<comment type="caution">
    <text evidence="3">The sequence shown here is derived from an EMBL/GenBank/DDBJ whole genome shotgun (WGS) entry which is preliminary data.</text>
</comment>
<accession>A0A4R6UGB5</accession>
<name>A0A4R6UGB5_9ACTN</name>
<evidence type="ECO:0000256" key="1">
    <source>
        <dbReference type="SAM" id="Phobius"/>
    </source>
</evidence>
<evidence type="ECO:0008006" key="5">
    <source>
        <dbReference type="Google" id="ProtNLM"/>
    </source>
</evidence>
<proteinExistence type="predicted"/>
<protein>
    <recommendedName>
        <fullName evidence="5">Membrane protein YgcG</fullName>
    </recommendedName>
</protein>
<keyword evidence="2" id="KW-0732">Signal</keyword>
<evidence type="ECO:0000256" key="2">
    <source>
        <dbReference type="SAM" id="SignalP"/>
    </source>
</evidence>
<dbReference type="RefSeq" id="WP_133743585.1">
    <property type="nucleotide sequence ID" value="NZ_SNYN01000033.1"/>
</dbReference>
<dbReference type="Proteomes" id="UP000295281">
    <property type="component" value="Unassembled WGS sequence"/>
</dbReference>
<evidence type="ECO:0000313" key="4">
    <source>
        <dbReference type="Proteomes" id="UP000295281"/>
    </source>
</evidence>
<sequence length="244" mass="25859">MPFLRILAVCAASVLALPLLGSTAAQAQERPESYAAYVAGRLAEDPVYVSDHYAGELDLDAAREHVRASVARLGVPAYVAVLPRSAGGDLLDGGFLAAVHDRLGEDGVYLLLEHSGATSEAAAYGTDLPIEDAALEALFALEYDTPVTVVVDRIVDTALSGETEARMRDASDSARYEPAPFSLGNPFQGLLDDLDSDTSAGRANQEFLTGTSLGAAVVFAWLWLRLRPGRRRSRAAANRGGSIR</sequence>
<keyword evidence="1" id="KW-0812">Transmembrane</keyword>
<feature type="signal peptide" evidence="2">
    <location>
        <begin position="1"/>
        <end position="27"/>
    </location>
</feature>
<dbReference type="OrthoDB" id="3425696at2"/>
<feature type="transmembrane region" description="Helical" evidence="1">
    <location>
        <begin position="207"/>
        <end position="224"/>
    </location>
</feature>